<protein>
    <recommendedName>
        <fullName evidence="4">Lipocalin-like protein</fullName>
    </recommendedName>
</protein>
<gene>
    <name evidence="2" type="ORF">DFQ09_101830</name>
</gene>
<accession>A0A3D9N5B1</accession>
<dbReference type="RefSeq" id="WP_115808366.1">
    <property type="nucleotide sequence ID" value="NZ_QREI01000001.1"/>
</dbReference>
<dbReference type="Proteomes" id="UP000256919">
    <property type="component" value="Unassembled WGS sequence"/>
</dbReference>
<keyword evidence="3" id="KW-1185">Reference proteome</keyword>
<evidence type="ECO:0000256" key="1">
    <source>
        <dbReference type="SAM" id="SignalP"/>
    </source>
</evidence>
<feature type="chain" id="PRO_5017808292" description="Lipocalin-like protein" evidence="1">
    <location>
        <begin position="29"/>
        <end position="158"/>
    </location>
</feature>
<dbReference type="PROSITE" id="PS51257">
    <property type="entry name" value="PROKAR_LIPOPROTEIN"/>
    <property type="match status" value="1"/>
</dbReference>
<proteinExistence type="predicted"/>
<keyword evidence="1" id="KW-0732">Signal</keyword>
<organism evidence="2 3">
    <name type="scientific">Winogradskyella pacifica</name>
    <dbReference type="NCBI Taxonomy" id="664642"/>
    <lineage>
        <taxon>Bacteria</taxon>
        <taxon>Pseudomonadati</taxon>
        <taxon>Bacteroidota</taxon>
        <taxon>Flavobacteriia</taxon>
        <taxon>Flavobacteriales</taxon>
        <taxon>Flavobacteriaceae</taxon>
        <taxon>Winogradskyella</taxon>
    </lineage>
</organism>
<sequence>MKSHFIKPLFTSKILLSALLVFSLLSCSNDDDDDHNDDCNTCTTEQLETILTACSDWYIEDLERNNIDLESNYVGYFFNFSADHTVTVTWDENTANGTWTASGSGNNINVTFNIPDFDDINDTWILDELDNDDNDNDVEVSFEIGTTDDLEFKNNTCN</sequence>
<evidence type="ECO:0000313" key="3">
    <source>
        <dbReference type="Proteomes" id="UP000256919"/>
    </source>
</evidence>
<reference evidence="2 3" key="1">
    <citation type="submission" date="2018-07" db="EMBL/GenBank/DDBJ databases">
        <title>Genomic Encyclopedia of Type Strains, Phase III (KMG-III): the genomes of soil and plant-associated and newly described type strains.</title>
        <authorList>
            <person name="Whitman W."/>
        </authorList>
    </citation>
    <scope>NUCLEOTIDE SEQUENCE [LARGE SCALE GENOMIC DNA]</scope>
    <source>
        <strain evidence="2 3">CECT 7948</strain>
    </source>
</reference>
<evidence type="ECO:0008006" key="4">
    <source>
        <dbReference type="Google" id="ProtNLM"/>
    </source>
</evidence>
<evidence type="ECO:0000313" key="2">
    <source>
        <dbReference type="EMBL" id="REE27988.1"/>
    </source>
</evidence>
<dbReference type="EMBL" id="QREI01000001">
    <property type="protein sequence ID" value="REE27988.1"/>
    <property type="molecule type" value="Genomic_DNA"/>
</dbReference>
<dbReference type="AlphaFoldDB" id="A0A3D9N5B1"/>
<comment type="caution">
    <text evidence="2">The sequence shown here is derived from an EMBL/GenBank/DDBJ whole genome shotgun (WGS) entry which is preliminary data.</text>
</comment>
<feature type="signal peptide" evidence="1">
    <location>
        <begin position="1"/>
        <end position="28"/>
    </location>
</feature>
<name>A0A3D9N5B1_9FLAO</name>
<dbReference type="OrthoDB" id="826659at2"/>